<dbReference type="CDD" id="cd04688">
    <property type="entry name" value="NUDIX_Hydrolase"/>
    <property type="match status" value="1"/>
</dbReference>
<dbReference type="AlphaFoldDB" id="A0A929F6W1"/>
<dbReference type="PROSITE" id="PS51462">
    <property type="entry name" value="NUDIX"/>
    <property type="match status" value="1"/>
</dbReference>
<proteinExistence type="predicted"/>
<dbReference type="EMBL" id="JADEXP010000166">
    <property type="protein sequence ID" value="MBE9068405.1"/>
    <property type="molecule type" value="Genomic_DNA"/>
</dbReference>
<feature type="domain" description="Nudix hydrolase" evidence="1">
    <location>
        <begin position="4"/>
        <end position="142"/>
    </location>
</feature>
<dbReference type="GO" id="GO:0016787">
    <property type="term" value="F:hydrolase activity"/>
    <property type="evidence" value="ECO:0007669"/>
    <property type="project" value="UniProtKB-KW"/>
</dbReference>
<dbReference type="Gene3D" id="3.90.79.10">
    <property type="entry name" value="Nucleoside Triphosphate Pyrophosphohydrolase"/>
    <property type="match status" value="1"/>
</dbReference>
<keyword evidence="3" id="KW-1185">Reference proteome</keyword>
<dbReference type="RefSeq" id="WP_193994350.1">
    <property type="nucleotide sequence ID" value="NZ_JADEXP010000166.1"/>
</dbReference>
<evidence type="ECO:0000313" key="3">
    <source>
        <dbReference type="Proteomes" id="UP000615026"/>
    </source>
</evidence>
<organism evidence="2 3">
    <name type="scientific">Leptolyngbya cf. ectocarpi LEGE 11479</name>
    <dbReference type="NCBI Taxonomy" id="1828722"/>
    <lineage>
        <taxon>Bacteria</taxon>
        <taxon>Bacillati</taxon>
        <taxon>Cyanobacteriota</taxon>
        <taxon>Cyanophyceae</taxon>
        <taxon>Leptolyngbyales</taxon>
        <taxon>Leptolyngbyaceae</taxon>
        <taxon>Leptolyngbya group</taxon>
        <taxon>Leptolyngbya</taxon>
    </lineage>
</organism>
<dbReference type="SUPFAM" id="SSF55811">
    <property type="entry name" value="Nudix"/>
    <property type="match status" value="1"/>
</dbReference>
<gene>
    <name evidence="2" type="ORF">IQ260_17270</name>
</gene>
<reference evidence="2" key="1">
    <citation type="submission" date="2020-10" db="EMBL/GenBank/DDBJ databases">
        <authorList>
            <person name="Castelo-Branco R."/>
            <person name="Eusebio N."/>
            <person name="Adriana R."/>
            <person name="Vieira A."/>
            <person name="Brugerolle De Fraissinette N."/>
            <person name="Rezende De Castro R."/>
            <person name="Schneider M.P."/>
            <person name="Vasconcelos V."/>
            <person name="Leao P.N."/>
        </authorList>
    </citation>
    <scope>NUCLEOTIDE SEQUENCE</scope>
    <source>
        <strain evidence="2">LEGE 11479</strain>
    </source>
</reference>
<name>A0A929F6W1_LEPEC</name>
<protein>
    <submittedName>
        <fullName evidence="2">NUDIX hydrolase</fullName>
    </submittedName>
</protein>
<comment type="caution">
    <text evidence="2">The sequence shown here is derived from an EMBL/GenBank/DDBJ whole genome shotgun (WGS) entry which is preliminary data.</text>
</comment>
<dbReference type="Pfam" id="PF00293">
    <property type="entry name" value="NUDIX"/>
    <property type="match status" value="1"/>
</dbReference>
<dbReference type="Proteomes" id="UP000615026">
    <property type="component" value="Unassembled WGS sequence"/>
</dbReference>
<keyword evidence="2" id="KW-0378">Hydrolase</keyword>
<dbReference type="InterPro" id="IPR000086">
    <property type="entry name" value="NUDIX_hydrolase_dom"/>
</dbReference>
<sequence>MGKLRIRPIALGLIKHQGHVFVSKGKDTVKDIEFYRFLGGGIDFGETSINALKREFQEEIQAELTNIQYLTCLDNIFTHQGKPGHELIQLFRCDFVDSRFYDLEHTYTLIEGKKQHDAIWIPIAQVQSGVLNLVPEGCHAYI</sequence>
<evidence type="ECO:0000259" key="1">
    <source>
        <dbReference type="PROSITE" id="PS51462"/>
    </source>
</evidence>
<dbReference type="InterPro" id="IPR015797">
    <property type="entry name" value="NUDIX_hydrolase-like_dom_sf"/>
</dbReference>
<evidence type="ECO:0000313" key="2">
    <source>
        <dbReference type="EMBL" id="MBE9068405.1"/>
    </source>
</evidence>
<accession>A0A929F6W1</accession>